<feature type="DNA-binding region" description="OmpR/PhoB-type" evidence="6">
    <location>
        <begin position="1"/>
        <end position="99"/>
    </location>
</feature>
<dbReference type="PANTHER" id="PTHR35807">
    <property type="entry name" value="TRANSCRIPTIONAL REGULATOR REDD-RELATED"/>
    <property type="match status" value="1"/>
</dbReference>
<dbReference type="InterPro" id="IPR027417">
    <property type="entry name" value="P-loop_NTPase"/>
</dbReference>
<feature type="domain" description="OmpR/PhoB-type" evidence="8">
    <location>
        <begin position="1"/>
        <end position="99"/>
    </location>
</feature>
<evidence type="ECO:0000313" key="9">
    <source>
        <dbReference type="EMBL" id="GAA2709262.1"/>
    </source>
</evidence>
<dbReference type="EMBL" id="BAAASL010000002">
    <property type="protein sequence ID" value="GAA2709262.1"/>
    <property type="molecule type" value="Genomic_DNA"/>
</dbReference>
<dbReference type="InterPro" id="IPR036388">
    <property type="entry name" value="WH-like_DNA-bd_sf"/>
</dbReference>
<evidence type="ECO:0000256" key="3">
    <source>
        <dbReference type="ARBA" id="ARBA00023015"/>
    </source>
</evidence>
<keyword evidence="3" id="KW-0805">Transcription regulation</keyword>
<dbReference type="PRINTS" id="PR00364">
    <property type="entry name" value="DISEASERSIST"/>
</dbReference>
<dbReference type="SMART" id="SM00862">
    <property type="entry name" value="Trans_reg_C"/>
    <property type="match status" value="1"/>
</dbReference>
<dbReference type="Gene3D" id="3.40.50.300">
    <property type="entry name" value="P-loop containing nucleotide triphosphate hydrolases"/>
    <property type="match status" value="1"/>
</dbReference>
<evidence type="ECO:0000256" key="7">
    <source>
        <dbReference type="SAM" id="MobiDB-lite"/>
    </source>
</evidence>
<evidence type="ECO:0000256" key="2">
    <source>
        <dbReference type="ARBA" id="ARBA00023012"/>
    </source>
</evidence>
<keyword evidence="5" id="KW-0804">Transcription</keyword>
<keyword evidence="4 6" id="KW-0238">DNA-binding</keyword>
<feature type="region of interest" description="Disordered" evidence="7">
    <location>
        <begin position="252"/>
        <end position="273"/>
    </location>
</feature>
<dbReference type="Proteomes" id="UP001500886">
    <property type="component" value="Unassembled WGS sequence"/>
</dbReference>
<name>A0ABN3TJL6_9ACTN</name>
<organism evidence="9 10">
    <name type="scientific">Streptomyces luteosporeus</name>
    <dbReference type="NCBI Taxonomy" id="173856"/>
    <lineage>
        <taxon>Bacteria</taxon>
        <taxon>Bacillati</taxon>
        <taxon>Actinomycetota</taxon>
        <taxon>Actinomycetes</taxon>
        <taxon>Kitasatosporales</taxon>
        <taxon>Streptomycetaceae</taxon>
        <taxon>Streptomyces</taxon>
    </lineage>
</organism>
<dbReference type="SUPFAM" id="SSF48452">
    <property type="entry name" value="TPR-like"/>
    <property type="match status" value="2"/>
</dbReference>
<dbReference type="PANTHER" id="PTHR35807:SF1">
    <property type="entry name" value="TRANSCRIPTIONAL REGULATOR REDD"/>
    <property type="match status" value="1"/>
</dbReference>
<dbReference type="InterPro" id="IPR005158">
    <property type="entry name" value="BTAD"/>
</dbReference>
<dbReference type="InterPro" id="IPR016032">
    <property type="entry name" value="Sig_transdc_resp-reg_C-effctor"/>
</dbReference>
<dbReference type="SMART" id="SM01043">
    <property type="entry name" value="BTAD"/>
    <property type="match status" value="1"/>
</dbReference>
<evidence type="ECO:0000313" key="10">
    <source>
        <dbReference type="Proteomes" id="UP001500886"/>
    </source>
</evidence>
<dbReference type="InterPro" id="IPR001867">
    <property type="entry name" value="OmpR/PhoB-type_DNA-bd"/>
</dbReference>
<dbReference type="PROSITE" id="PS51755">
    <property type="entry name" value="OMPR_PHOB"/>
    <property type="match status" value="1"/>
</dbReference>
<comment type="caution">
    <text evidence="9">The sequence shown here is derived from an EMBL/GenBank/DDBJ whole genome shotgun (WGS) entry which is preliminary data.</text>
</comment>
<evidence type="ECO:0000259" key="8">
    <source>
        <dbReference type="PROSITE" id="PS51755"/>
    </source>
</evidence>
<evidence type="ECO:0000256" key="4">
    <source>
        <dbReference type="ARBA" id="ARBA00023125"/>
    </source>
</evidence>
<feature type="region of interest" description="Disordered" evidence="7">
    <location>
        <begin position="590"/>
        <end position="620"/>
    </location>
</feature>
<proteinExistence type="inferred from homology"/>
<dbReference type="Gene3D" id="1.10.10.10">
    <property type="entry name" value="Winged helix-like DNA-binding domain superfamily/Winged helix DNA-binding domain"/>
    <property type="match status" value="1"/>
</dbReference>
<dbReference type="RefSeq" id="WP_344433158.1">
    <property type="nucleotide sequence ID" value="NZ_BAAASL010000002.1"/>
</dbReference>
<protein>
    <recommendedName>
        <fullName evidence="8">OmpR/PhoB-type domain-containing protein</fullName>
    </recommendedName>
</protein>
<keyword evidence="2" id="KW-0902">Two-component regulatory system</keyword>
<dbReference type="CDD" id="cd00267">
    <property type="entry name" value="ABC_ATPase"/>
    <property type="match status" value="1"/>
</dbReference>
<accession>A0ABN3TJL6</accession>
<dbReference type="InterPro" id="IPR051677">
    <property type="entry name" value="AfsR-DnrI-RedD_regulator"/>
</dbReference>
<comment type="similarity">
    <text evidence="1">Belongs to the AfsR/DnrI/RedD regulatory family.</text>
</comment>
<feature type="compositionally biased region" description="Pro residues" evidence="7">
    <location>
        <begin position="255"/>
        <end position="265"/>
    </location>
</feature>
<reference evidence="9 10" key="1">
    <citation type="journal article" date="2019" name="Int. J. Syst. Evol. Microbiol.">
        <title>The Global Catalogue of Microorganisms (GCM) 10K type strain sequencing project: providing services to taxonomists for standard genome sequencing and annotation.</title>
        <authorList>
            <consortium name="The Broad Institute Genomics Platform"/>
            <consortium name="The Broad Institute Genome Sequencing Center for Infectious Disease"/>
            <person name="Wu L."/>
            <person name="Ma J."/>
        </authorList>
    </citation>
    <scope>NUCLEOTIDE SEQUENCE [LARGE SCALE GENOMIC DNA]</scope>
    <source>
        <strain evidence="9 10">JCM 4542</strain>
    </source>
</reference>
<evidence type="ECO:0000256" key="6">
    <source>
        <dbReference type="PROSITE-ProRule" id="PRU01091"/>
    </source>
</evidence>
<dbReference type="SUPFAM" id="SSF52540">
    <property type="entry name" value="P-loop containing nucleoside triphosphate hydrolases"/>
    <property type="match status" value="1"/>
</dbReference>
<evidence type="ECO:0000256" key="5">
    <source>
        <dbReference type="ARBA" id="ARBA00023163"/>
    </source>
</evidence>
<evidence type="ECO:0000256" key="1">
    <source>
        <dbReference type="ARBA" id="ARBA00005820"/>
    </source>
</evidence>
<dbReference type="SUPFAM" id="SSF46894">
    <property type="entry name" value="C-terminal effector domain of the bipartite response regulators"/>
    <property type="match status" value="1"/>
</dbReference>
<gene>
    <name evidence="9" type="ORF">GCM10010315_07060</name>
</gene>
<dbReference type="Pfam" id="PF00931">
    <property type="entry name" value="NB-ARC"/>
    <property type="match status" value="1"/>
</dbReference>
<keyword evidence="10" id="KW-1185">Reference proteome</keyword>
<dbReference type="Pfam" id="PF00486">
    <property type="entry name" value="Trans_reg_C"/>
    <property type="match status" value="1"/>
</dbReference>
<dbReference type="InterPro" id="IPR011990">
    <property type="entry name" value="TPR-like_helical_dom_sf"/>
</dbReference>
<dbReference type="SMART" id="SM00382">
    <property type="entry name" value="AAA"/>
    <property type="match status" value="1"/>
</dbReference>
<dbReference type="InterPro" id="IPR003593">
    <property type="entry name" value="AAA+_ATPase"/>
</dbReference>
<dbReference type="Pfam" id="PF03704">
    <property type="entry name" value="BTAD"/>
    <property type="match status" value="1"/>
</dbReference>
<dbReference type="Gene3D" id="1.25.40.10">
    <property type="entry name" value="Tetratricopeptide repeat domain"/>
    <property type="match status" value="3"/>
</dbReference>
<dbReference type="InterPro" id="IPR002182">
    <property type="entry name" value="NB-ARC"/>
</dbReference>
<sequence length="1079" mass="110687">MTLRFHVLGHVRADRDGQPLKLGSPQERAALALLLLRRGRTMSTPELIDALWGQDPPHRATDTLREYVTRLRAVIEPERAPRARAKVLVSTGAGYALHVPDDALDAALFDQRLAAAAQARAAGDLTGAHEHLAAALATWESGNALTGLPGPGVDRERERLRALHTGAREDLHDCAIALGRHTDAITGLRALATEHPLRERTRALLMLALHRAGRQAEALAVFTETARLLAEGGGPGPGPELVRLHEQVLAGDPALAPPRPGPVSPAPRHGADRLPPQPPCGFTGRDELAATIRAALTGDGARVVVLTGPGGAGKTALAVHVARALRARHPDGPLWADLRGTRALPPDAGAILAHLLHDLGVTDAALPHGTDRRAALLRSLLADRRTVLLLDDAHDEQQVLPLLPGAGGCAVLVTSRAPLQLPGAQTVEVGPLEEKDALRLLAAVSGSDTTGPPAPAAAVIAACEGLPLAVRIAGGRLAERSAWTLADVAARLGEERARLDHHGARAGAAEVAVEAALCVGYEALDRATAGALRLLCTPDADHADAAAAAALLGPREAPEAGAPEAGARAASGAAPLAGAPAGGAPAVAGGPVATPPAGGTPVAGATPTSGTPVVGAPPAAGMPGASTHVVGTAVGRAPTCGTPAAARHGVPEAAEAAGGEDAVEAAARVVASLVDSGLLEPLCSGRYRRHALVEDFVRRQSERSDSPALREAALLRLGGHQLATAVGALQRLRPGNVVPRHLLHEAAGGGLPLPGGAAVRRWVHEAQPQVLATVRQVLGTGTGAALPLAVDLLTVWGELAPAAGLEAPARQALERARRGGDDVCAARALRLVAAPRPGADTYERAERELRAALRWGEAAGDALAALLTGRQLALVLLELGRPEEALPLLVRAEERLREEGAQADAAEALAEAALAYVAVGRTEEALRAVDRATALAREAGGPGALARVLAESGRVHLRAGRSAAAADRMREALETAGPEGTDPRWEALVRARLAQCRLAQLRHREAIAAADAALAAEAVLGDAHVRALALAARGRAQLALGEPRLAWGALREAHELLTRRGAAEAAEVAVVLAEEFAAG</sequence>